<evidence type="ECO:0000259" key="5">
    <source>
        <dbReference type="PROSITE" id="PS51085"/>
    </source>
</evidence>
<dbReference type="InterPro" id="IPR046867">
    <property type="entry name" value="AldOxase/xan_DH_MoCoBD2"/>
</dbReference>
<dbReference type="SUPFAM" id="SSF56003">
    <property type="entry name" value="Molybdenum cofactor-binding domain"/>
    <property type="match status" value="1"/>
</dbReference>
<sequence>MIVNGKHVATTPRPGQCLRTYLRENSHTEVKKGCDAGDCGACTVIIDGRPHHSCIIPAARVTDAEVTTVAGLGTPDNLHPVQQRFVDAAGFQCGFCTAGMVTTTSCLSDEQRGDLPNALKGNLCRCTGYRSIRDAVAGDVGTEKVSPGSDENSYGRSVPALAARRVVTGTEPYTMDVMPTDVGHIAVVGSPHPHARIVDIDTTAAAAVDGVRAVLTHRDDPGVLFSTARHHERDDDPDDTRIFDTVVRFVGQRVAAVVADSPTIARRAAELISVTYQPLDAVFDPAAAREPGAPRLHADKPASSRIADASRNIVATIDDGVGDITAGIAAARAAGGTVVSGTWQTQRVQHTHLETHGATAWREDNGRIVIRSSTQVPFLVRDELCYIFGLDRESVRVYAPRVGGGFGGKQELLTEDLVMLALLVTGRPVTYEFTRTDQFTIAPCRHPMTVQVTAAAGADGVLTALSMTVLSDAGAYGNHSVGVLFHSVGESMALYRCPNKHVAAQAVYTNNLPSGAFRGYGLGQTIFGIECALDELADALGIDPLEFRRRNVVVPGDPFVSWEVDDGDLEYGSYGLDQCLDLAEKALLRGRVDETKNGAALAQTGVWQIGEGYAAAMIATIPPRGHVADASATLEIDGSYSAAVGTAEFGNGTTTVQAQIAASVLRCTPEEITLRFADTDGVTHDTGAFGSAGTVVAGKTLQSAAQSLRTIIIEHAARALEVAPEQCSLGPQGVSCGEQFIDLPSVAAIAGGAIRATAHSDGSPRSVAFNVSAFRVVVNTETGEVQILQSVQSADAGVVMNPQQCRGQIEGGVAQAIGSSLYEEMILDHGVVTTAVLRNYHIPQIADVPITEVYFADTYDMLGPFGAKSMSEAPYNPVAPALSNAIADATGARVRELPMNPVRVWRAVSDAGVRPPRSSAADR</sequence>
<comment type="similarity">
    <text evidence="1">Belongs to the xanthine dehydrogenase family.</text>
</comment>
<dbReference type="InterPro" id="IPR012675">
    <property type="entry name" value="Beta-grasp_dom_sf"/>
</dbReference>
<reference evidence="6" key="1">
    <citation type="journal article" date="2014" name="Int. J. Syst. Evol. Microbiol.">
        <title>Complete genome sequence of Corynebacterium casei LMG S-19264T (=DSM 44701T), isolated from a smear-ripened cheese.</title>
        <authorList>
            <consortium name="US DOE Joint Genome Institute (JGI-PGF)"/>
            <person name="Walter F."/>
            <person name="Albersmeier A."/>
            <person name="Kalinowski J."/>
            <person name="Ruckert C."/>
        </authorList>
    </citation>
    <scope>NUCLEOTIDE SEQUENCE</scope>
    <source>
        <strain evidence="6">CGMCC 1.12827</strain>
    </source>
</reference>
<dbReference type="PROSITE" id="PS00197">
    <property type="entry name" value="2FE2S_FER_1"/>
    <property type="match status" value="1"/>
</dbReference>
<dbReference type="InterPro" id="IPR001041">
    <property type="entry name" value="2Fe-2S_ferredoxin-type"/>
</dbReference>
<dbReference type="AlphaFoldDB" id="A0A916STT8"/>
<evidence type="ECO:0000256" key="1">
    <source>
        <dbReference type="ARBA" id="ARBA00006849"/>
    </source>
</evidence>
<protein>
    <submittedName>
        <fullName evidence="6">Xanthine dehydrogenase family protein</fullName>
    </submittedName>
</protein>
<dbReference type="InterPro" id="IPR000674">
    <property type="entry name" value="Ald_Oxase/Xan_DH_a/b"/>
</dbReference>
<dbReference type="PANTHER" id="PTHR11908">
    <property type="entry name" value="XANTHINE DEHYDROGENASE"/>
    <property type="match status" value="1"/>
</dbReference>
<dbReference type="Pfam" id="PF00111">
    <property type="entry name" value="Fer2"/>
    <property type="match status" value="1"/>
</dbReference>
<dbReference type="Pfam" id="PF01799">
    <property type="entry name" value="Fer2_2"/>
    <property type="match status" value="1"/>
</dbReference>
<dbReference type="GO" id="GO:0051537">
    <property type="term" value="F:2 iron, 2 sulfur cluster binding"/>
    <property type="evidence" value="ECO:0007669"/>
    <property type="project" value="InterPro"/>
</dbReference>
<evidence type="ECO:0000256" key="3">
    <source>
        <dbReference type="ARBA" id="ARBA00023002"/>
    </source>
</evidence>
<feature type="domain" description="2Fe-2S ferredoxin-type" evidence="5">
    <location>
        <begin position="1"/>
        <end position="72"/>
    </location>
</feature>
<dbReference type="PROSITE" id="PS51085">
    <property type="entry name" value="2FE2S_FER_2"/>
    <property type="match status" value="1"/>
</dbReference>
<dbReference type="Gene3D" id="3.30.365.10">
    <property type="entry name" value="Aldehyde oxidase/xanthine dehydrogenase, molybdopterin binding domain"/>
    <property type="match status" value="4"/>
</dbReference>
<dbReference type="GO" id="GO:0016491">
    <property type="term" value="F:oxidoreductase activity"/>
    <property type="evidence" value="ECO:0007669"/>
    <property type="project" value="UniProtKB-KW"/>
</dbReference>
<dbReference type="SMART" id="SM01008">
    <property type="entry name" value="Ald_Xan_dh_C"/>
    <property type="match status" value="1"/>
</dbReference>
<dbReference type="EMBL" id="BMGC01000001">
    <property type="protein sequence ID" value="GGB16733.1"/>
    <property type="molecule type" value="Genomic_DNA"/>
</dbReference>
<dbReference type="SUPFAM" id="SSF54665">
    <property type="entry name" value="CO dehydrogenase molybdoprotein N-domain-like"/>
    <property type="match status" value="1"/>
</dbReference>
<name>A0A916STT8_9ACTN</name>
<organism evidence="6 7">
    <name type="scientific">Gordonia jinhuaensis</name>
    <dbReference type="NCBI Taxonomy" id="1517702"/>
    <lineage>
        <taxon>Bacteria</taxon>
        <taxon>Bacillati</taxon>
        <taxon>Actinomycetota</taxon>
        <taxon>Actinomycetes</taxon>
        <taxon>Mycobacteriales</taxon>
        <taxon>Gordoniaceae</taxon>
        <taxon>Gordonia</taxon>
    </lineage>
</organism>
<dbReference type="Proteomes" id="UP000621454">
    <property type="component" value="Unassembled WGS sequence"/>
</dbReference>
<dbReference type="InterPro" id="IPR036010">
    <property type="entry name" value="2Fe-2S_ferredoxin-like_sf"/>
</dbReference>
<dbReference type="InterPro" id="IPR036884">
    <property type="entry name" value="2Fe-2S-bd_dom_sf"/>
</dbReference>
<dbReference type="Pfam" id="PF01315">
    <property type="entry name" value="Ald_Xan_dh_C"/>
    <property type="match status" value="1"/>
</dbReference>
<dbReference type="InterPro" id="IPR008274">
    <property type="entry name" value="AldOxase/xan_DH_MoCoBD1"/>
</dbReference>
<gene>
    <name evidence="6" type="ORF">GCM10011489_01040</name>
</gene>
<proteinExistence type="inferred from homology"/>
<evidence type="ECO:0000313" key="6">
    <source>
        <dbReference type="EMBL" id="GGB16733.1"/>
    </source>
</evidence>
<dbReference type="PANTHER" id="PTHR11908:SF157">
    <property type="entry name" value="XANTHINE DEHYDROGENASE SUBUNIT D-RELATED"/>
    <property type="match status" value="1"/>
</dbReference>
<keyword evidence="4" id="KW-0408">Iron</keyword>
<dbReference type="InterPro" id="IPR006058">
    <property type="entry name" value="2Fe2S_fd_BS"/>
</dbReference>
<dbReference type="RefSeq" id="WP_188584615.1">
    <property type="nucleotide sequence ID" value="NZ_BMGC01000001.1"/>
</dbReference>
<comment type="caution">
    <text evidence="6">The sequence shown here is derived from an EMBL/GenBank/DDBJ whole genome shotgun (WGS) entry which is preliminary data.</text>
</comment>
<dbReference type="SUPFAM" id="SSF54292">
    <property type="entry name" value="2Fe-2S ferredoxin-like"/>
    <property type="match status" value="1"/>
</dbReference>
<keyword evidence="2" id="KW-0479">Metal-binding</keyword>
<dbReference type="CDD" id="cd00207">
    <property type="entry name" value="fer2"/>
    <property type="match status" value="1"/>
</dbReference>
<evidence type="ECO:0000313" key="7">
    <source>
        <dbReference type="Proteomes" id="UP000621454"/>
    </source>
</evidence>
<dbReference type="InterPro" id="IPR036856">
    <property type="entry name" value="Ald_Oxase/Xan_DH_a/b_sf"/>
</dbReference>
<dbReference type="Pfam" id="PF20256">
    <property type="entry name" value="MoCoBD_2"/>
    <property type="match status" value="1"/>
</dbReference>
<dbReference type="Gene3D" id="3.10.20.30">
    <property type="match status" value="1"/>
</dbReference>
<dbReference type="Gene3D" id="3.90.1170.50">
    <property type="entry name" value="Aldehyde oxidase/xanthine dehydrogenase, a/b hammerhead"/>
    <property type="match status" value="1"/>
</dbReference>
<evidence type="ECO:0000256" key="2">
    <source>
        <dbReference type="ARBA" id="ARBA00022723"/>
    </source>
</evidence>
<dbReference type="GO" id="GO:0005506">
    <property type="term" value="F:iron ion binding"/>
    <property type="evidence" value="ECO:0007669"/>
    <property type="project" value="InterPro"/>
</dbReference>
<dbReference type="InterPro" id="IPR002888">
    <property type="entry name" value="2Fe-2S-bd"/>
</dbReference>
<reference evidence="6" key="2">
    <citation type="submission" date="2020-09" db="EMBL/GenBank/DDBJ databases">
        <authorList>
            <person name="Sun Q."/>
            <person name="Zhou Y."/>
        </authorList>
    </citation>
    <scope>NUCLEOTIDE SEQUENCE</scope>
    <source>
        <strain evidence="6">CGMCC 1.12827</strain>
    </source>
</reference>
<dbReference type="InterPro" id="IPR037165">
    <property type="entry name" value="AldOxase/xan_DH_Mopterin-bd_sf"/>
</dbReference>
<keyword evidence="3" id="KW-0560">Oxidoreductase</keyword>
<dbReference type="InterPro" id="IPR016208">
    <property type="entry name" value="Ald_Oxase/xanthine_DH-like"/>
</dbReference>
<evidence type="ECO:0000256" key="4">
    <source>
        <dbReference type="ARBA" id="ARBA00023004"/>
    </source>
</evidence>
<accession>A0A916STT8</accession>
<keyword evidence="7" id="KW-1185">Reference proteome</keyword>
<dbReference type="SUPFAM" id="SSF47741">
    <property type="entry name" value="CO dehydrogenase ISP C-domain like"/>
    <property type="match status" value="1"/>
</dbReference>
<dbReference type="Pfam" id="PF02738">
    <property type="entry name" value="MoCoBD_1"/>
    <property type="match status" value="1"/>
</dbReference>
<dbReference type="Gene3D" id="1.10.150.120">
    <property type="entry name" value="[2Fe-2S]-binding domain"/>
    <property type="match status" value="1"/>
</dbReference>